<sequence length="83" mass="10076">MLFKSLEFKNAVGQKLKIIEIPVLEKNNRYYFMIQIRLQIFVSSLYHKPMEKSCYSYRDYLKRKMNWTDFKNLFSVHGVKSNS</sequence>
<dbReference type="Pfam" id="PF10751">
    <property type="entry name" value="DUF2535"/>
    <property type="match status" value="1"/>
</dbReference>
<evidence type="ECO:0008006" key="3">
    <source>
        <dbReference type="Google" id="ProtNLM"/>
    </source>
</evidence>
<evidence type="ECO:0000313" key="2">
    <source>
        <dbReference type="Proteomes" id="UP000006316"/>
    </source>
</evidence>
<organism evidence="1 2">
    <name type="scientific">Neobacillus bataviensis LMG 21833</name>
    <dbReference type="NCBI Taxonomy" id="1117379"/>
    <lineage>
        <taxon>Bacteria</taxon>
        <taxon>Bacillati</taxon>
        <taxon>Bacillota</taxon>
        <taxon>Bacilli</taxon>
        <taxon>Bacillales</taxon>
        <taxon>Bacillaceae</taxon>
        <taxon>Neobacillus</taxon>
    </lineage>
</organism>
<name>K6EAD3_9BACI</name>
<dbReference type="OrthoDB" id="2941639at2"/>
<dbReference type="PATRIC" id="fig|1117379.3.peg.1172"/>
<evidence type="ECO:0000313" key="1">
    <source>
        <dbReference type="EMBL" id="EKN70361.1"/>
    </source>
</evidence>
<accession>K6EAD3</accession>
<keyword evidence="2" id="KW-1185">Reference proteome</keyword>
<dbReference type="STRING" id="1117379.BABA_05616"/>
<dbReference type="InterPro" id="IPR019687">
    <property type="entry name" value="DUF2535"/>
</dbReference>
<protein>
    <recommendedName>
        <fullName evidence="3">DUF2535 domain-containing protein</fullName>
    </recommendedName>
</protein>
<dbReference type="EMBL" id="AJLS01000039">
    <property type="protein sequence ID" value="EKN70361.1"/>
    <property type="molecule type" value="Genomic_DNA"/>
</dbReference>
<gene>
    <name evidence="1" type="ORF">BABA_05616</name>
</gene>
<comment type="caution">
    <text evidence="1">The sequence shown here is derived from an EMBL/GenBank/DDBJ whole genome shotgun (WGS) entry which is preliminary data.</text>
</comment>
<dbReference type="Proteomes" id="UP000006316">
    <property type="component" value="Unassembled WGS sequence"/>
</dbReference>
<proteinExistence type="predicted"/>
<dbReference type="eggNOG" id="ENOG5032XH4">
    <property type="taxonomic scope" value="Bacteria"/>
</dbReference>
<dbReference type="AlphaFoldDB" id="K6EAD3"/>
<dbReference type="RefSeq" id="WP_007084150.1">
    <property type="nucleotide sequence ID" value="NZ_AJLS01000039.1"/>
</dbReference>
<reference evidence="1 2" key="1">
    <citation type="journal article" date="2012" name="Front. Microbiol.">
        <title>Redundancy and modularity in membrane-associated dissimilatory nitrate reduction in Bacillus.</title>
        <authorList>
            <person name="Heylen K."/>
            <person name="Keltjens J."/>
        </authorList>
    </citation>
    <scope>NUCLEOTIDE SEQUENCE [LARGE SCALE GENOMIC DNA]</scope>
    <source>
        <strain evidence="2">LMG 21833T</strain>
    </source>
</reference>